<dbReference type="PROSITE" id="PS00374">
    <property type="entry name" value="MGMT"/>
    <property type="match status" value="1"/>
</dbReference>
<evidence type="ECO:0000256" key="1">
    <source>
        <dbReference type="ARBA" id="ARBA00001286"/>
    </source>
</evidence>
<dbReference type="KEGG" id="dni:HX89_02860"/>
<dbReference type="OrthoDB" id="9802228at2"/>
<evidence type="ECO:0000256" key="4">
    <source>
        <dbReference type="ARBA" id="ARBA00022603"/>
    </source>
</evidence>
<evidence type="ECO:0000259" key="11">
    <source>
        <dbReference type="Pfam" id="PF02870"/>
    </source>
</evidence>
<dbReference type="InterPro" id="IPR036217">
    <property type="entry name" value="MethylDNA_cys_MeTrfase_DNAb"/>
</dbReference>
<dbReference type="GO" id="GO:0006307">
    <property type="term" value="P:DNA alkylation repair"/>
    <property type="evidence" value="ECO:0007669"/>
    <property type="project" value="UniProtKB-UniRule"/>
</dbReference>
<dbReference type="STRING" id="1274.HX89_02860"/>
<proteinExistence type="inferred from homology"/>
<evidence type="ECO:0000256" key="3">
    <source>
        <dbReference type="ARBA" id="ARBA00022490"/>
    </source>
</evidence>
<dbReference type="EC" id="2.1.1.63" evidence="9"/>
<dbReference type="InterPro" id="IPR001497">
    <property type="entry name" value="MethylDNA_cys_MeTrfase_AS"/>
</dbReference>
<dbReference type="SUPFAM" id="SSF46767">
    <property type="entry name" value="Methylated DNA-protein cysteine methyltransferase, C-terminal domain"/>
    <property type="match status" value="1"/>
</dbReference>
<dbReference type="Pfam" id="PF01035">
    <property type="entry name" value="DNA_binding_1"/>
    <property type="match status" value="1"/>
</dbReference>
<dbReference type="GO" id="GO:0003908">
    <property type="term" value="F:methylated-DNA-[protein]-cysteine S-methyltransferase activity"/>
    <property type="evidence" value="ECO:0007669"/>
    <property type="project" value="UniProtKB-UniRule"/>
</dbReference>
<evidence type="ECO:0000313" key="13">
    <source>
        <dbReference type="Proteomes" id="UP000027986"/>
    </source>
</evidence>
<evidence type="ECO:0000256" key="5">
    <source>
        <dbReference type="ARBA" id="ARBA00022679"/>
    </source>
</evidence>
<dbReference type="FunFam" id="1.10.10.10:FF:000214">
    <property type="entry name" value="Methylated-DNA--protein-cysteine methyltransferase"/>
    <property type="match status" value="1"/>
</dbReference>
<comment type="catalytic activity">
    <reaction evidence="8 9">
        <text>a 6-O-methyl-2'-deoxyguanosine in DNA + L-cysteinyl-[protein] = S-methyl-L-cysteinyl-[protein] + a 2'-deoxyguanosine in DNA</text>
        <dbReference type="Rhea" id="RHEA:24000"/>
        <dbReference type="Rhea" id="RHEA-COMP:10131"/>
        <dbReference type="Rhea" id="RHEA-COMP:10132"/>
        <dbReference type="Rhea" id="RHEA-COMP:11367"/>
        <dbReference type="Rhea" id="RHEA-COMP:11368"/>
        <dbReference type="ChEBI" id="CHEBI:29950"/>
        <dbReference type="ChEBI" id="CHEBI:82612"/>
        <dbReference type="ChEBI" id="CHEBI:85445"/>
        <dbReference type="ChEBI" id="CHEBI:85448"/>
        <dbReference type="EC" id="2.1.1.63"/>
    </reaction>
</comment>
<sequence length="191" mass="20275">MTVASPPLLRGDGASAQNRRSTRLATPLGDMLVAVSDDGVLGAYFDGQAHQPDAAWFGARVEQRDDALLDAAAQQLTAWFAGERTDFDLPLAPLGTPFQRSVWELLLRIPPGETTTYGELSASLSPDGVATPGQAQGVGQAVGHNPVSVIVPCHRVVGSDGSLVGFAGGLDRKRWLLAHEESETTRESRLF</sequence>
<evidence type="ECO:0000259" key="10">
    <source>
        <dbReference type="Pfam" id="PF01035"/>
    </source>
</evidence>
<dbReference type="InterPro" id="IPR014048">
    <property type="entry name" value="MethylDNA_cys_MeTrfase_DNA-bd"/>
</dbReference>
<dbReference type="Gene3D" id="3.30.160.70">
    <property type="entry name" value="Methylated DNA-protein cysteine methyltransferase domain"/>
    <property type="match status" value="1"/>
</dbReference>
<dbReference type="HAMAP" id="MF_00772">
    <property type="entry name" value="OGT"/>
    <property type="match status" value="1"/>
</dbReference>
<reference evidence="12 13" key="1">
    <citation type="submission" date="2014-07" db="EMBL/GenBank/DDBJ databases">
        <title>Genome Sequencing of Dermacoccus nishinomiyaensis.</title>
        <authorList>
            <person name="Hong K.W."/>
            <person name="Chan K.G."/>
        </authorList>
    </citation>
    <scope>NUCLEOTIDE SEQUENCE [LARGE SCALE GENOMIC DNA]</scope>
    <source>
        <strain evidence="12 13">M25</strain>
    </source>
</reference>
<organism evidence="12 13">
    <name type="scientific">Dermacoccus nishinomiyaensis</name>
    <dbReference type="NCBI Taxonomy" id="1274"/>
    <lineage>
        <taxon>Bacteria</taxon>
        <taxon>Bacillati</taxon>
        <taxon>Actinomycetota</taxon>
        <taxon>Actinomycetes</taxon>
        <taxon>Micrococcales</taxon>
        <taxon>Dermacoccaceae</taxon>
        <taxon>Dermacoccus</taxon>
    </lineage>
</organism>
<dbReference type="GO" id="GO:0032259">
    <property type="term" value="P:methylation"/>
    <property type="evidence" value="ECO:0007669"/>
    <property type="project" value="UniProtKB-KW"/>
</dbReference>
<evidence type="ECO:0000256" key="6">
    <source>
        <dbReference type="ARBA" id="ARBA00022763"/>
    </source>
</evidence>
<feature type="domain" description="Methylguanine DNA methyltransferase ribonuclease-like" evidence="11">
    <location>
        <begin position="24"/>
        <end position="93"/>
    </location>
</feature>
<keyword evidence="7 9" id="KW-0234">DNA repair</keyword>
<dbReference type="CDD" id="cd06445">
    <property type="entry name" value="ATase"/>
    <property type="match status" value="1"/>
</dbReference>
<dbReference type="eggNOG" id="COG0350">
    <property type="taxonomic scope" value="Bacteria"/>
</dbReference>
<dbReference type="PANTHER" id="PTHR10815:SF5">
    <property type="entry name" value="METHYLATED-DNA--PROTEIN-CYSTEINE METHYLTRANSFERASE"/>
    <property type="match status" value="1"/>
</dbReference>
<evidence type="ECO:0000256" key="9">
    <source>
        <dbReference type="HAMAP-Rule" id="MF_00772"/>
    </source>
</evidence>
<evidence type="ECO:0000256" key="7">
    <source>
        <dbReference type="ARBA" id="ARBA00023204"/>
    </source>
</evidence>
<comment type="miscellaneous">
    <text evidence="9">This enzyme catalyzes only one turnover and therefore is not strictly catalytic. According to one definition, an enzyme is a biocatalyst that acts repeatedly and over many reaction cycles.</text>
</comment>
<dbReference type="AlphaFoldDB" id="A0A075JJD4"/>
<feature type="active site" description="Nucleophile; methyl group acceptor" evidence="9">
    <location>
        <position position="153"/>
    </location>
</feature>
<keyword evidence="5 9" id="KW-0808">Transferase</keyword>
<comment type="function">
    <text evidence="9">Involved in the cellular defense against the biological effects of O6-methylguanine (O6-MeG) and O4-methylthymine (O4-MeT) in DNA. Repairs the methylated nucleobase in DNA by stoichiometrically transferring the methyl group to a cysteine residue in the enzyme. This is a suicide reaction: the enzyme is irreversibly inactivated.</text>
</comment>
<keyword evidence="13" id="KW-1185">Reference proteome</keyword>
<dbReference type="Gene3D" id="1.10.10.10">
    <property type="entry name" value="Winged helix-like DNA-binding domain superfamily/Winged helix DNA-binding domain"/>
    <property type="match status" value="1"/>
</dbReference>
<dbReference type="PANTHER" id="PTHR10815">
    <property type="entry name" value="METHYLATED-DNA--PROTEIN-CYSTEINE METHYLTRANSFERASE"/>
    <property type="match status" value="1"/>
</dbReference>
<dbReference type="InterPro" id="IPR036388">
    <property type="entry name" value="WH-like_DNA-bd_sf"/>
</dbReference>
<dbReference type="GO" id="GO:0005737">
    <property type="term" value="C:cytoplasm"/>
    <property type="evidence" value="ECO:0007669"/>
    <property type="project" value="UniProtKB-SubCell"/>
</dbReference>
<dbReference type="Pfam" id="PF02870">
    <property type="entry name" value="Methyltransf_1N"/>
    <property type="match status" value="1"/>
</dbReference>
<comment type="similarity">
    <text evidence="2 9">Belongs to the MGMT family.</text>
</comment>
<gene>
    <name evidence="12" type="ORF">HX89_02860</name>
</gene>
<protein>
    <recommendedName>
        <fullName evidence="9">Methylated-DNA--protein-cysteine methyltransferase</fullName>
        <ecNumber evidence="9">2.1.1.63</ecNumber>
    </recommendedName>
    <alternativeName>
        <fullName evidence="9">6-O-methylguanine-DNA methyltransferase</fullName>
        <shortName evidence="9">MGMT</shortName>
    </alternativeName>
    <alternativeName>
        <fullName evidence="9">O-6-methylguanine-DNA-alkyltransferase</fullName>
    </alternativeName>
</protein>
<accession>A0A075JJD4</accession>
<feature type="domain" description="Methylated-DNA-[protein]-cysteine S-methyltransferase DNA binding" evidence="10">
    <location>
        <begin position="97"/>
        <end position="181"/>
    </location>
</feature>
<dbReference type="GeneID" id="41840160"/>
<keyword evidence="3 9" id="KW-0963">Cytoplasm</keyword>
<dbReference type="SUPFAM" id="SSF53155">
    <property type="entry name" value="Methylated DNA-protein cysteine methyltransferase domain"/>
    <property type="match status" value="1"/>
</dbReference>
<comment type="catalytic activity">
    <reaction evidence="1 9">
        <text>a 4-O-methyl-thymidine in DNA + L-cysteinyl-[protein] = a thymidine in DNA + S-methyl-L-cysteinyl-[protein]</text>
        <dbReference type="Rhea" id="RHEA:53428"/>
        <dbReference type="Rhea" id="RHEA-COMP:10131"/>
        <dbReference type="Rhea" id="RHEA-COMP:10132"/>
        <dbReference type="Rhea" id="RHEA-COMP:13555"/>
        <dbReference type="Rhea" id="RHEA-COMP:13556"/>
        <dbReference type="ChEBI" id="CHEBI:29950"/>
        <dbReference type="ChEBI" id="CHEBI:82612"/>
        <dbReference type="ChEBI" id="CHEBI:137386"/>
        <dbReference type="ChEBI" id="CHEBI:137387"/>
        <dbReference type="EC" id="2.1.1.63"/>
    </reaction>
</comment>
<dbReference type="InterPro" id="IPR023546">
    <property type="entry name" value="MGMT"/>
</dbReference>
<keyword evidence="6 9" id="KW-0227">DNA damage</keyword>
<dbReference type="InterPro" id="IPR036631">
    <property type="entry name" value="MGMT_N_sf"/>
</dbReference>
<dbReference type="EMBL" id="CP008889">
    <property type="protein sequence ID" value="AIF40073.1"/>
    <property type="molecule type" value="Genomic_DNA"/>
</dbReference>
<keyword evidence="4 9" id="KW-0489">Methyltransferase</keyword>
<dbReference type="RefSeq" id="WP_051805608.1">
    <property type="nucleotide sequence ID" value="NZ_CP008889.1"/>
</dbReference>
<dbReference type="InterPro" id="IPR008332">
    <property type="entry name" value="MethylG_MeTrfase_N"/>
</dbReference>
<dbReference type="Proteomes" id="UP000027986">
    <property type="component" value="Chromosome"/>
</dbReference>
<dbReference type="HOGENOM" id="CLU_000445_52_2_11"/>
<evidence type="ECO:0000256" key="2">
    <source>
        <dbReference type="ARBA" id="ARBA00008711"/>
    </source>
</evidence>
<evidence type="ECO:0000256" key="8">
    <source>
        <dbReference type="ARBA" id="ARBA00049348"/>
    </source>
</evidence>
<evidence type="ECO:0000313" key="12">
    <source>
        <dbReference type="EMBL" id="AIF40073.1"/>
    </source>
</evidence>
<comment type="subcellular location">
    <subcellularLocation>
        <location evidence="9">Cytoplasm</location>
    </subcellularLocation>
</comment>
<name>A0A075JJD4_9MICO</name>
<dbReference type="NCBIfam" id="TIGR00589">
    <property type="entry name" value="ogt"/>
    <property type="match status" value="1"/>
</dbReference>